<evidence type="ECO:0000313" key="2">
    <source>
        <dbReference type="Proteomes" id="UP001303473"/>
    </source>
</evidence>
<organism evidence="1 2">
    <name type="scientific">Diplogelasinospora grovesii</name>
    <dbReference type="NCBI Taxonomy" id="303347"/>
    <lineage>
        <taxon>Eukaryota</taxon>
        <taxon>Fungi</taxon>
        <taxon>Dikarya</taxon>
        <taxon>Ascomycota</taxon>
        <taxon>Pezizomycotina</taxon>
        <taxon>Sordariomycetes</taxon>
        <taxon>Sordariomycetidae</taxon>
        <taxon>Sordariales</taxon>
        <taxon>Diplogelasinosporaceae</taxon>
        <taxon>Diplogelasinospora</taxon>
    </lineage>
</organism>
<protein>
    <submittedName>
        <fullName evidence="1">Uncharacterized protein</fullName>
    </submittedName>
</protein>
<dbReference type="Proteomes" id="UP001303473">
    <property type="component" value="Unassembled WGS sequence"/>
</dbReference>
<reference evidence="2" key="1">
    <citation type="journal article" date="2023" name="Mol. Phylogenet. Evol.">
        <title>Genome-scale phylogeny and comparative genomics of the fungal order Sordariales.</title>
        <authorList>
            <person name="Hensen N."/>
            <person name="Bonometti L."/>
            <person name="Westerberg I."/>
            <person name="Brannstrom I.O."/>
            <person name="Guillou S."/>
            <person name="Cros-Aarteil S."/>
            <person name="Calhoun S."/>
            <person name="Haridas S."/>
            <person name="Kuo A."/>
            <person name="Mondo S."/>
            <person name="Pangilinan J."/>
            <person name="Riley R."/>
            <person name="LaButti K."/>
            <person name="Andreopoulos B."/>
            <person name="Lipzen A."/>
            <person name="Chen C."/>
            <person name="Yan M."/>
            <person name="Daum C."/>
            <person name="Ng V."/>
            <person name="Clum A."/>
            <person name="Steindorff A."/>
            <person name="Ohm R.A."/>
            <person name="Martin F."/>
            <person name="Silar P."/>
            <person name="Natvig D.O."/>
            <person name="Lalanne C."/>
            <person name="Gautier V."/>
            <person name="Ament-Velasquez S.L."/>
            <person name="Kruys A."/>
            <person name="Hutchinson M.I."/>
            <person name="Powell A.J."/>
            <person name="Barry K."/>
            <person name="Miller A.N."/>
            <person name="Grigoriev I.V."/>
            <person name="Debuchy R."/>
            <person name="Gladieux P."/>
            <person name="Hiltunen Thoren M."/>
            <person name="Johannesson H."/>
        </authorList>
    </citation>
    <scope>NUCLEOTIDE SEQUENCE [LARGE SCALE GENOMIC DNA]</scope>
    <source>
        <strain evidence="2">CBS 340.73</strain>
    </source>
</reference>
<dbReference type="AlphaFoldDB" id="A0AAN6S0S1"/>
<evidence type="ECO:0000313" key="1">
    <source>
        <dbReference type="EMBL" id="KAK3936977.1"/>
    </source>
</evidence>
<proteinExistence type="predicted"/>
<accession>A0AAN6S0S1</accession>
<gene>
    <name evidence="1" type="ORF">QBC46DRAFT_411600</name>
</gene>
<dbReference type="EMBL" id="MU853867">
    <property type="protein sequence ID" value="KAK3936977.1"/>
    <property type="molecule type" value="Genomic_DNA"/>
</dbReference>
<sequence length="242" mass="27280">MYVLSPVNLTIGNQGWGELNEKKARVREFRQAVQDTFYLKNQIPHPNGQPKDTPTYLTSRSLQPADSLWASHGVLKMDGGGLDEIRRIEITICGMRVVGFYRPNIDWGDVFNSAKEACRDAVSGIVESIVCHFQFFFQDLSSAPAVHIGGDFVDCTWTEKDGNILIEEMDVLKKVVTALIDQQVKACKLVMEIATSMMLTKFLLQEVPLRVGVTHSTVNSREERQLNDLWMGSSREAKEKQD</sequence>
<comment type="caution">
    <text evidence="1">The sequence shown here is derived from an EMBL/GenBank/DDBJ whole genome shotgun (WGS) entry which is preliminary data.</text>
</comment>
<name>A0AAN6S0S1_9PEZI</name>
<keyword evidence="2" id="KW-1185">Reference proteome</keyword>